<keyword evidence="1" id="KW-0808">Transferase</keyword>
<dbReference type="EMBL" id="JAEHOE010000009">
    <property type="protein sequence ID" value="KAG2498731.1"/>
    <property type="molecule type" value="Genomic_DNA"/>
</dbReference>
<evidence type="ECO:0000313" key="5">
    <source>
        <dbReference type="Proteomes" id="UP000612055"/>
    </source>
</evidence>
<protein>
    <recommendedName>
        <fullName evidence="3">Methyltransferase domain-containing protein</fullName>
    </recommendedName>
</protein>
<dbReference type="AlphaFoldDB" id="A0A836C349"/>
<dbReference type="GO" id="GO:0016740">
    <property type="term" value="F:transferase activity"/>
    <property type="evidence" value="ECO:0007669"/>
    <property type="project" value="UniProtKB-KW"/>
</dbReference>
<name>A0A836C349_9CHLO</name>
<keyword evidence="5" id="KW-1185">Reference proteome</keyword>
<dbReference type="CDD" id="cd02440">
    <property type="entry name" value="AdoMet_MTases"/>
    <property type="match status" value="1"/>
</dbReference>
<proteinExistence type="predicted"/>
<dbReference type="PANTHER" id="PTHR43861:SF3">
    <property type="entry name" value="PUTATIVE (AFU_ORTHOLOGUE AFUA_2G14390)-RELATED"/>
    <property type="match status" value="1"/>
</dbReference>
<comment type="caution">
    <text evidence="4">The sequence shown here is derived from an EMBL/GenBank/DDBJ whole genome shotgun (WGS) entry which is preliminary data.</text>
</comment>
<dbReference type="OrthoDB" id="66144at2759"/>
<evidence type="ECO:0000313" key="4">
    <source>
        <dbReference type="EMBL" id="KAG2498731.1"/>
    </source>
</evidence>
<gene>
    <name evidence="4" type="ORF">HYH03_003471</name>
</gene>
<dbReference type="Gene3D" id="2.20.25.110">
    <property type="entry name" value="S-adenosyl-L-methionine-dependent methyltransferases"/>
    <property type="match status" value="1"/>
</dbReference>
<evidence type="ECO:0000256" key="2">
    <source>
        <dbReference type="SAM" id="MobiDB-lite"/>
    </source>
</evidence>
<feature type="region of interest" description="Disordered" evidence="2">
    <location>
        <begin position="39"/>
        <end position="75"/>
    </location>
</feature>
<dbReference type="Gene3D" id="3.40.50.150">
    <property type="entry name" value="Vaccinia Virus protein VP39"/>
    <property type="match status" value="1"/>
</dbReference>
<reference evidence="4" key="1">
    <citation type="journal article" date="2020" name="bioRxiv">
        <title>Comparative genomics of Chlamydomonas.</title>
        <authorList>
            <person name="Craig R.J."/>
            <person name="Hasan A.R."/>
            <person name="Ness R.W."/>
            <person name="Keightley P.D."/>
        </authorList>
    </citation>
    <scope>NUCLEOTIDE SEQUENCE</scope>
    <source>
        <strain evidence="4">CCAP 11/70</strain>
    </source>
</reference>
<dbReference type="SUPFAM" id="SSF53335">
    <property type="entry name" value="S-adenosyl-L-methionine-dependent methyltransferases"/>
    <property type="match status" value="1"/>
</dbReference>
<dbReference type="InterPro" id="IPR041698">
    <property type="entry name" value="Methyltransf_25"/>
</dbReference>
<evidence type="ECO:0000259" key="3">
    <source>
        <dbReference type="Pfam" id="PF13649"/>
    </source>
</evidence>
<dbReference type="Proteomes" id="UP000612055">
    <property type="component" value="Unassembled WGS sequence"/>
</dbReference>
<dbReference type="PANTHER" id="PTHR43861">
    <property type="entry name" value="TRANS-ACONITATE 2-METHYLTRANSFERASE-RELATED"/>
    <property type="match status" value="1"/>
</dbReference>
<accession>A0A836C349</accession>
<sequence length="348" mass="37319">MLQRLRLCRLGQGHRPALTAHASSLAAATCAARRSCSSRDQARRGRAPSSTAHAASSTPASAAPDAAEPTASTSAPGGIYARPELYDIAFSYRDFKSESKFLLDVQRQHGGGGKLNSVLELGCGPARHLAGLARAGVPKLVGMDLSTDMLGHARSVVAKELGPRASAVELLQMDMAEFDLPQHRDLDMVMCLLGTFCHLLDTQQAIACFKATAAHLRPGGLFLLELPHPGDLFDGSLIIGDGGRDVWEVPMPGPGNKKVFVEWGAELDNFDPVTQILFRTVTVNVLAGDTAEDVVEEVVPYRQYTVRELELLAGMAGLSTAGLYGEMRVGVDLEHEDAYRMVAVFKKP</sequence>
<dbReference type="InterPro" id="IPR029063">
    <property type="entry name" value="SAM-dependent_MTases_sf"/>
</dbReference>
<dbReference type="Pfam" id="PF13649">
    <property type="entry name" value="Methyltransf_25"/>
    <property type="match status" value="1"/>
</dbReference>
<evidence type="ECO:0000256" key="1">
    <source>
        <dbReference type="ARBA" id="ARBA00022679"/>
    </source>
</evidence>
<organism evidence="4 5">
    <name type="scientific">Edaphochlamys debaryana</name>
    <dbReference type="NCBI Taxonomy" id="47281"/>
    <lineage>
        <taxon>Eukaryota</taxon>
        <taxon>Viridiplantae</taxon>
        <taxon>Chlorophyta</taxon>
        <taxon>core chlorophytes</taxon>
        <taxon>Chlorophyceae</taxon>
        <taxon>CS clade</taxon>
        <taxon>Chlamydomonadales</taxon>
        <taxon>Chlamydomonadales incertae sedis</taxon>
        <taxon>Edaphochlamys</taxon>
    </lineage>
</organism>
<feature type="compositionally biased region" description="Low complexity" evidence="2">
    <location>
        <begin position="47"/>
        <end position="75"/>
    </location>
</feature>
<feature type="domain" description="Methyltransferase" evidence="3">
    <location>
        <begin position="118"/>
        <end position="220"/>
    </location>
</feature>